<evidence type="ECO:0000256" key="5">
    <source>
        <dbReference type="SAM" id="MobiDB-lite"/>
    </source>
</evidence>
<proteinExistence type="predicted"/>
<evidence type="ECO:0000313" key="7">
    <source>
        <dbReference type="EMBL" id="CAK9050386.1"/>
    </source>
</evidence>
<name>A0ABP0MFV7_9DINO</name>
<keyword evidence="8" id="KW-1185">Reference proteome</keyword>
<evidence type="ECO:0000313" key="8">
    <source>
        <dbReference type="Proteomes" id="UP001642464"/>
    </source>
</evidence>
<dbReference type="PROSITE" id="PS50103">
    <property type="entry name" value="ZF_C3H1"/>
    <property type="match status" value="1"/>
</dbReference>
<feature type="region of interest" description="Disordered" evidence="5">
    <location>
        <begin position="721"/>
        <end position="759"/>
    </location>
</feature>
<dbReference type="EMBL" id="CAXAMM010021668">
    <property type="protein sequence ID" value="CAK9050386.1"/>
    <property type="molecule type" value="Genomic_DNA"/>
</dbReference>
<keyword evidence="3 4" id="KW-0862">Zinc</keyword>
<feature type="compositionally biased region" description="Basic and acidic residues" evidence="5">
    <location>
        <begin position="354"/>
        <end position="364"/>
    </location>
</feature>
<dbReference type="Gene3D" id="4.10.1000.10">
    <property type="entry name" value="Zinc finger, CCCH-type"/>
    <property type="match status" value="1"/>
</dbReference>
<keyword evidence="1 4" id="KW-0479">Metal-binding</keyword>
<dbReference type="Proteomes" id="UP001642464">
    <property type="component" value="Unassembled WGS sequence"/>
</dbReference>
<evidence type="ECO:0000256" key="4">
    <source>
        <dbReference type="PROSITE-ProRule" id="PRU00723"/>
    </source>
</evidence>
<dbReference type="SUPFAM" id="SSF90229">
    <property type="entry name" value="CCCH zinc finger"/>
    <property type="match status" value="1"/>
</dbReference>
<gene>
    <name evidence="7" type="ORF">SCF082_LOCUS27796</name>
</gene>
<organism evidence="7 8">
    <name type="scientific">Durusdinium trenchii</name>
    <dbReference type="NCBI Taxonomy" id="1381693"/>
    <lineage>
        <taxon>Eukaryota</taxon>
        <taxon>Sar</taxon>
        <taxon>Alveolata</taxon>
        <taxon>Dinophyceae</taxon>
        <taxon>Suessiales</taxon>
        <taxon>Symbiodiniaceae</taxon>
        <taxon>Durusdinium</taxon>
    </lineage>
</organism>
<feature type="zinc finger region" description="C3H1-type" evidence="4">
    <location>
        <begin position="6"/>
        <end position="34"/>
    </location>
</feature>
<dbReference type="InterPro" id="IPR036855">
    <property type="entry name" value="Znf_CCCH_sf"/>
</dbReference>
<sequence length="1352" mass="148502">MSFPDLYKTRRCKAIIAQAPCSLGEYCTFAHTPSELRAWPWPTEVAEHWKGQVSVGVVEHAMFWDLPPSGTTDVVCNRSTVLGNPFGACSYASEGERAKLAPADEQGWRVQEHEVLVGAFDRYLQVVLDTTSSKPLEEEVLRIAEEQSLQLSEAWLQYRPARAQVLKALESLASRVRGGQRLRLLCHCRPHVRCHAESLKRYLDQFALESASPSSPSRDRHDRSTAHGVPTDLNGCLWPGTVPHAAARRCRGKGEEGKAIVPSAGRIIPEFIGLEDTDALEDERVRAHVGRAFVEHVAETQSFGAWRSNSVALADFAEHGSGVVLVRLWADCTKETVQDGGSGEFSWAKPRIKSSPERRSKSSLEAKGLLKVDSHSMSGFFPSKDGEDFSSRIDLEASSDCWDDLPEAARAGAGLVLSGCGEAECVVMFICANLWVPSVISAFLGSLMRPGPPTADSVLRLELLEKSEEGSLQLGKAGRSQSALSCVEKLFNVFEGLAFPRAPQELWQYMRAVRTCLGQCPRCFLMGVSYLSPHIARKFFENAIQRGGWSTSSVCSVLDWDTLWTRPDEPDHWAGVVRSVNLTQLSELGCPPWHLPMYSCLLKRAFMASKALAGTCLSSEAACNLSSNIIMGAWLGQCKPLCSKAGARLSLGGSASIAARCDIAEEASADRVDIDMDFTDVRRPPRAIAELDVKFEEEEAGEKISKVIGQVTQKILNHIEPTERRELTKNAHSRKVKVTSEGGPKKVTSGPPESEQESSAWKLMKREEMLEAHEVLVLERQRALQEEEAGRIVGKGGGLPLDKFNSFTGRVSAKAVKLLHEFQDQHTEGHVDCKAHECHGSRACQLRTAVCKNKGLMEEVSQWTCRLAFTQFCTSGISRNFAREAGSREGFETGPFWDQCSVARIEGAPYFPFGQLCYCNIPVMLSIDTLHLLKRFSSHHQSATRTIWTGTGAFTLHDPECDAESFSRMNPVYLTSSSDACGLHIMMFVGALVSSCTEGSRGLSVTSMARNALLAYYLLLANLAQLQAKHGKAWSSKFLPLCTIRSIAKTLACALLICKSAANIGCAHCFAEKQLSELKRDYTGKPSIKDAILSTQKSHLQQMKWKLPPPSSSACNNVSDEELRKIAAQALQNASRFLSWVTRGKRPQDIRETLFNWWKGGGCDVLARGSEEECDLDPLIEGDAWLKLLCASDIGKKDEGEAEPIADEVAGSDEQEHALISSMSASVAAKQALKYLGVRSPEHFVLAHAETRKACGRFLCGEGNHLAPAWAKPIIDAVAPEFRPGRKAIEQPLRIIFGVGAPARSNLAPSPAQFGDARMTAREANAVLQSAFPAAFEWLLKRRGRARARRFK</sequence>
<comment type="caution">
    <text evidence="7">The sequence shown here is derived from an EMBL/GenBank/DDBJ whole genome shotgun (WGS) entry which is preliminary data.</text>
</comment>
<reference evidence="7 8" key="1">
    <citation type="submission" date="2024-02" db="EMBL/GenBank/DDBJ databases">
        <authorList>
            <person name="Chen Y."/>
            <person name="Shah S."/>
            <person name="Dougan E. K."/>
            <person name="Thang M."/>
            <person name="Chan C."/>
        </authorList>
    </citation>
    <scope>NUCLEOTIDE SEQUENCE [LARGE SCALE GENOMIC DNA]</scope>
</reference>
<dbReference type="InterPro" id="IPR000571">
    <property type="entry name" value="Znf_CCCH"/>
</dbReference>
<feature type="region of interest" description="Disordered" evidence="5">
    <location>
        <begin position="339"/>
        <end position="364"/>
    </location>
</feature>
<accession>A0ABP0MFV7</accession>
<evidence type="ECO:0000259" key="6">
    <source>
        <dbReference type="PROSITE" id="PS50103"/>
    </source>
</evidence>
<evidence type="ECO:0000256" key="2">
    <source>
        <dbReference type="ARBA" id="ARBA00022771"/>
    </source>
</evidence>
<protein>
    <submittedName>
        <fullName evidence="7">60S ribosomal export protein NMD3</fullName>
    </submittedName>
</protein>
<keyword evidence="2 4" id="KW-0863">Zinc-finger</keyword>
<feature type="domain" description="C3H1-type" evidence="6">
    <location>
        <begin position="6"/>
        <end position="34"/>
    </location>
</feature>
<evidence type="ECO:0000256" key="1">
    <source>
        <dbReference type="ARBA" id="ARBA00022723"/>
    </source>
</evidence>
<evidence type="ECO:0000256" key="3">
    <source>
        <dbReference type="ARBA" id="ARBA00022833"/>
    </source>
</evidence>
<feature type="region of interest" description="Disordered" evidence="5">
    <location>
        <begin position="210"/>
        <end position="230"/>
    </location>
</feature>